<sequence length="657" mass="74483">MTTDCLASNRMVVIEDDDHNSKPRQPINIDVSLAVEKEMTIALTGKPPHTNKIIQRVSDQLTLISTGDDDKFKTVVHHHCDECQKVFVTSTQFKRHSFEVHQITHPFKCTVCEKCFTTDAILNTHLRTHKDEKAYLCRECGRSFTHISTWRQHLMRHSGATPHICDECGKAFATKGDLATHSKIHLPDKAFRCEECGKTFPRKSNYTRHMRKHTGEKPFKCQYCQKAFSRMENCKEHENLHRKEKPFICDLCGDSFSNSGNFSKHKRQHFEDNSKSTLNKKLNALKEHDDDDIHLQIDTGISEPPPPPTKEVKKKNQKKPRKPKKKTINTPVAKQHNQPNQPKIPDISSSVTMQPQQLTQQPVTVNILRQPIILAKPMPIGLDNAVTPLTTEPSNVVDKTNSPSPEALSQQQTTGFIKLSGDHFLNLNQQQLKIYQDNHQQLLQQPQQPLLEDSEQLKLPIYQFPPSYATASSLNLQPQQQMTRPNALLTDFTFTTPMNQYEMNGNQTFMLLDHYQRDSTFSFNSDGSLIVQNTNFQQPSTLTGTDNFIYDPSLMIDSSLVADPSCSTQSVGGSANDLCNPDFNIRDTPVSPIFSSDYDRAVDGKEPLDTNKFLNEQYLIKKNPVAECVEETGVMGELNNDANMNTTTTSLDNVQFS</sequence>
<feature type="domain" description="C2H2-type" evidence="13">
    <location>
        <begin position="163"/>
        <end position="190"/>
    </location>
</feature>
<dbReference type="PROSITE" id="PS00028">
    <property type="entry name" value="ZINC_FINGER_C2H2_1"/>
    <property type="match status" value="7"/>
</dbReference>
<evidence type="ECO:0000256" key="4">
    <source>
        <dbReference type="ARBA" id="ARBA00022737"/>
    </source>
</evidence>
<dbReference type="FunFam" id="3.30.160.60:FF:000761">
    <property type="entry name" value="Zinc finger protein 449"/>
    <property type="match status" value="1"/>
</dbReference>
<keyword evidence="3" id="KW-0479">Metal-binding</keyword>
<organism evidence="14 15">
    <name type="scientific">Clytia hemisphaerica</name>
    <dbReference type="NCBI Taxonomy" id="252671"/>
    <lineage>
        <taxon>Eukaryota</taxon>
        <taxon>Metazoa</taxon>
        <taxon>Cnidaria</taxon>
        <taxon>Hydrozoa</taxon>
        <taxon>Hydroidolina</taxon>
        <taxon>Leptothecata</taxon>
        <taxon>Obeliida</taxon>
        <taxon>Clytiidae</taxon>
        <taxon>Clytia</taxon>
    </lineage>
</organism>
<keyword evidence="9" id="KW-0804">Transcription</keyword>
<evidence type="ECO:0000313" key="14">
    <source>
        <dbReference type="EnsemblMetazoa" id="CLYHEMP002458.1"/>
    </source>
</evidence>
<feature type="compositionally biased region" description="Basic residues" evidence="12">
    <location>
        <begin position="312"/>
        <end position="327"/>
    </location>
</feature>
<dbReference type="GO" id="GO:0008270">
    <property type="term" value="F:zinc ion binding"/>
    <property type="evidence" value="ECO:0007669"/>
    <property type="project" value="UniProtKB-KW"/>
</dbReference>
<feature type="compositionally biased region" description="Polar residues" evidence="12">
    <location>
        <begin position="328"/>
        <end position="341"/>
    </location>
</feature>
<dbReference type="GO" id="GO:0003690">
    <property type="term" value="F:double-stranded DNA binding"/>
    <property type="evidence" value="ECO:0007669"/>
    <property type="project" value="UniProtKB-ARBA"/>
</dbReference>
<dbReference type="SUPFAM" id="SSF57667">
    <property type="entry name" value="beta-beta-alpha zinc fingers"/>
    <property type="match status" value="4"/>
</dbReference>
<dbReference type="FunFam" id="3.30.160.60:FF:000100">
    <property type="entry name" value="Zinc finger 45-like"/>
    <property type="match status" value="1"/>
</dbReference>
<dbReference type="EnsemblMetazoa" id="CLYHEMT002458.1">
    <property type="protein sequence ID" value="CLYHEMP002458.1"/>
    <property type="gene ID" value="CLYHEMG002458"/>
</dbReference>
<keyword evidence="6" id="KW-0862">Zinc</keyword>
<keyword evidence="15" id="KW-1185">Reference proteome</keyword>
<dbReference type="Pfam" id="PF00096">
    <property type="entry name" value="zf-C2H2"/>
    <property type="match status" value="4"/>
</dbReference>
<dbReference type="Proteomes" id="UP000594262">
    <property type="component" value="Unplaced"/>
</dbReference>
<feature type="domain" description="C2H2-type" evidence="13">
    <location>
        <begin position="135"/>
        <end position="162"/>
    </location>
</feature>
<dbReference type="GO" id="GO:0005634">
    <property type="term" value="C:nucleus"/>
    <property type="evidence" value="ECO:0007669"/>
    <property type="project" value="UniProtKB-SubCell"/>
</dbReference>
<dbReference type="GeneID" id="136819760"/>
<dbReference type="FunFam" id="3.30.160.60:FF:001370">
    <property type="entry name" value="Zinc finger protein"/>
    <property type="match status" value="1"/>
</dbReference>
<keyword evidence="7" id="KW-0805">Transcription regulation</keyword>
<keyword evidence="4" id="KW-0677">Repeat</keyword>
<evidence type="ECO:0000256" key="11">
    <source>
        <dbReference type="PROSITE-ProRule" id="PRU00042"/>
    </source>
</evidence>
<evidence type="ECO:0000256" key="7">
    <source>
        <dbReference type="ARBA" id="ARBA00023015"/>
    </source>
</evidence>
<dbReference type="OrthoDB" id="9932222at2759"/>
<evidence type="ECO:0000256" key="12">
    <source>
        <dbReference type="SAM" id="MobiDB-lite"/>
    </source>
</evidence>
<evidence type="ECO:0000256" key="5">
    <source>
        <dbReference type="ARBA" id="ARBA00022771"/>
    </source>
</evidence>
<dbReference type="AlphaFoldDB" id="A0A7M5TVI8"/>
<evidence type="ECO:0000256" key="2">
    <source>
        <dbReference type="ARBA" id="ARBA00006991"/>
    </source>
</evidence>
<evidence type="ECO:0000256" key="9">
    <source>
        <dbReference type="ARBA" id="ARBA00023163"/>
    </source>
</evidence>
<dbReference type="PANTHER" id="PTHR16515">
    <property type="entry name" value="PR DOMAIN ZINC FINGER PROTEIN"/>
    <property type="match status" value="1"/>
</dbReference>
<dbReference type="FunFam" id="3.30.160.60:FF:000624">
    <property type="entry name" value="zinc finger protein 697"/>
    <property type="match status" value="1"/>
</dbReference>
<evidence type="ECO:0000313" key="15">
    <source>
        <dbReference type="Proteomes" id="UP000594262"/>
    </source>
</evidence>
<comment type="subcellular location">
    <subcellularLocation>
        <location evidence="1">Nucleus</location>
    </subcellularLocation>
</comment>
<evidence type="ECO:0000256" key="8">
    <source>
        <dbReference type="ARBA" id="ARBA00023125"/>
    </source>
</evidence>
<proteinExistence type="inferred from homology"/>
<dbReference type="PROSITE" id="PS50157">
    <property type="entry name" value="ZINC_FINGER_C2H2_2"/>
    <property type="match status" value="7"/>
</dbReference>
<dbReference type="Gene3D" id="3.30.160.60">
    <property type="entry name" value="Classic Zinc Finger"/>
    <property type="match status" value="6"/>
</dbReference>
<dbReference type="PANTHER" id="PTHR16515:SF66">
    <property type="entry name" value="C2H2-TYPE DOMAIN-CONTAINING PROTEIN"/>
    <property type="match status" value="1"/>
</dbReference>
<keyword evidence="10" id="KW-0539">Nucleus</keyword>
<keyword evidence="5 11" id="KW-0863">Zinc-finger</keyword>
<evidence type="ECO:0000256" key="3">
    <source>
        <dbReference type="ARBA" id="ARBA00022723"/>
    </source>
</evidence>
<feature type="domain" description="C2H2-type" evidence="13">
    <location>
        <begin position="191"/>
        <end position="218"/>
    </location>
</feature>
<name>A0A7M5TVI8_9CNID</name>
<accession>A0A7M5TVI8</accession>
<evidence type="ECO:0000259" key="13">
    <source>
        <dbReference type="PROSITE" id="PS50157"/>
    </source>
</evidence>
<feature type="region of interest" description="Disordered" evidence="12">
    <location>
        <begin position="296"/>
        <end position="343"/>
    </location>
</feature>
<feature type="domain" description="C2H2-type" evidence="13">
    <location>
        <begin position="247"/>
        <end position="274"/>
    </location>
</feature>
<dbReference type="Pfam" id="PF13912">
    <property type="entry name" value="zf-C2H2_6"/>
    <property type="match status" value="1"/>
</dbReference>
<feature type="domain" description="C2H2-type" evidence="13">
    <location>
        <begin position="78"/>
        <end position="106"/>
    </location>
</feature>
<dbReference type="SMART" id="SM00355">
    <property type="entry name" value="ZnF_C2H2"/>
    <property type="match status" value="7"/>
</dbReference>
<evidence type="ECO:0000256" key="1">
    <source>
        <dbReference type="ARBA" id="ARBA00004123"/>
    </source>
</evidence>
<feature type="domain" description="C2H2-type" evidence="13">
    <location>
        <begin position="219"/>
        <end position="246"/>
    </location>
</feature>
<feature type="domain" description="C2H2-type" evidence="13">
    <location>
        <begin position="107"/>
        <end position="134"/>
    </location>
</feature>
<comment type="similarity">
    <text evidence="2">Belongs to the krueppel C2H2-type zinc-finger protein family.</text>
</comment>
<dbReference type="RefSeq" id="XP_066932105.1">
    <property type="nucleotide sequence ID" value="XM_067076004.1"/>
</dbReference>
<protein>
    <recommendedName>
        <fullName evidence="13">C2H2-type domain-containing protein</fullName>
    </recommendedName>
</protein>
<keyword evidence="8" id="KW-0238">DNA-binding</keyword>
<evidence type="ECO:0000256" key="6">
    <source>
        <dbReference type="ARBA" id="ARBA00022833"/>
    </source>
</evidence>
<dbReference type="InterPro" id="IPR013087">
    <property type="entry name" value="Znf_C2H2_type"/>
</dbReference>
<dbReference type="InterPro" id="IPR036236">
    <property type="entry name" value="Znf_C2H2_sf"/>
</dbReference>
<dbReference type="FunFam" id="3.30.160.60:FF:000446">
    <property type="entry name" value="Zinc finger protein"/>
    <property type="match status" value="1"/>
</dbReference>
<dbReference type="InterPro" id="IPR050331">
    <property type="entry name" value="Zinc_finger"/>
</dbReference>
<reference evidence="14" key="1">
    <citation type="submission" date="2021-01" db="UniProtKB">
        <authorList>
            <consortium name="EnsemblMetazoa"/>
        </authorList>
    </citation>
    <scope>IDENTIFICATION</scope>
</reference>
<evidence type="ECO:0000256" key="10">
    <source>
        <dbReference type="ARBA" id="ARBA00023242"/>
    </source>
</evidence>
<dbReference type="GO" id="GO:0010468">
    <property type="term" value="P:regulation of gene expression"/>
    <property type="evidence" value="ECO:0007669"/>
    <property type="project" value="TreeGrafter"/>
</dbReference>